<proteinExistence type="predicted"/>
<dbReference type="GO" id="GO:0007309">
    <property type="term" value="P:oocyte axis specification"/>
    <property type="evidence" value="ECO:0007669"/>
    <property type="project" value="TreeGrafter"/>
</dbReference>
<keyword evidence="2" id="KW-0963">Cytoplasm</keyword>
<dbReference type="InterPro" id="IPR015943">
    <property type="entry name" value="WD40/YVTN_repeat-like_dom_sf"/>
</dbReference>
<reference evidence="7" key="1">
    <citation type="submission" date="2025-08" db="UniProtKB">
        <authorList>
            <consortium name="RefSeq"/>
        </authorList>
    </citation>
    <scope>IDENTIFICATION</scope>
    <source>
        <tissue evidence="7">Whole body</tissue>
    </source>
</reference>
<keyword evidence="6" id="KW-1185">Reference proteome</keyword>
<accession>A0AAJ7WD35</accession>
<protein>
    <submittedName>
        <fullName evidence="7">Methylosome protein 50-like</fullName>
    </submittedName>
</protein>
<dbReference type="Proteomes" id="UP000694925">
    <property type="component" value="Unplaced"/>
</dbReference>
<comment type="subcellular location">
    <subcellularLocation>
        <location evidence="1">Cytoplasm</location>
    </subcellularLocation>
</comment>
<feature type="repeat" description="WD" evidence="5">
    <location>
        <begin position="129"/>
        <end position="170"/>
    </location>
</feature>
<evidence type="ECO:0000256" key="5">
    <source>
        <dbReference type="PROSITE-ProRule" id="PRU00221"/>
    </source>
</evidence>
<gene>
    <name evidence="7" type="primary">LOC108628055</name>
</gene>
<keyword evidence="4" id="KW-0677">Repeat</keyword>
<dbReference type="KEGG" id="ccal:108628055"/>
<dbReference type="SUPFAM" id="SSF50978">
    <property type="entry name" value="WD40 repeat-like"/>
    <property type="match status" value="1"/>
</dbReference>
<evidence type="ECO:0000313" key="7">
    <source>
        <dbReference type="RefSeq" id="XP_026671978.1"/>
    </source>
</evidence>
<dbReference type="InterPro" id="IPR001680">
    <property type="entry name" value="WD40_rpt"/>
</dbReference>
<dbReference type="RefSeq" id="XP_026671978.1">
    <property type="nucleotide sequence ID" value="XM_026816177.1"/>
</dbReference>
<evidence type="ECO:0000256" key="4">
    <source>
        <dbReference type="ARBA" id="ARBA00022737"/>
    </source>
</evidence>
<evidence type="ECO:0000313" key="6">
    <source>
        <dbReference type="Proteomes" id="UP000694925"/>
    </source>
</evidence>
<name>A0AAJ7WD35_9HYME</name>
<evidence type="ECO:0000256" key="2">
    <source>
        <dbReference type="ARBA" id="ARBA00022490"/>
    </source>
</evidence>
<dbReference type="SMART" id="SM00320">
    <property type="entry name" value="WD40"/>
    <property type="match status" value="4"/>
</dbReference>
<dbReference type="InterPro" id="IPR036322">
    <property type="entry name" value="WD40_repeat_dom_sf"/>
</dbReference>
<dbReference type="GeneID" id="108628055"/>
<organism evidence="6 7">
    <name type="scientific">Ceratina calcarata</name>
    <dbReference type="NCBI Taxonomy" id="156304"/>
    <lineage>
        <taxon>Eukaryota</taxon>
        <taxon>Metazoa</taxon>
        <taxon>Ecdysozoa</taxon>
        <taxon>Arthropoda</taxon>
        <taxon>Hexapoda</taxon>
        <taxon>Insecta</taxon>
        <taxon>Pterygota</taxon>
        <taxon>Neoptera</taxon>
        <taxon>Endopterygota</taxon>
        <taxon>Hymenoptera</taxon>
        <taxon>Apocrita</taxon>
        <taxon>Aculeata</taxon>
        <taxon>Apoidea</taxon>
        <taxon>Anthophila</taxon>
        <taxon>Apidae</taxon>
        <taxon>Ceratina</taxon>
        <taxon>Zadontomerus</taxon>
    </lineage>
</organism>
<dbReference type="PROSITE" id="PS00678">
    <property type="entry name" value="WD_REPEATS_1"/>
    <property type="match status" value="1"/>
</dbReference>
<evidence type="ECO:0000256" key="1">
    <source>
        <dbReference type="ARBA" id="ARBA00004496"/>
    </source>
</evidence>
<dbReference type="PROSITE" id="PS50082">
    <property type="entry name" value="WD_REPEATS_2"/>
    <property type="match status" value="1"/>
</dbReference>
<dbReference type="Gene3D" id="2.130.10.10">
    <property type="entry name" value="YVTN repeat-like/Quinoprotein amine dehydrogenase"/>
    <property type="match status" value="1"/>
</dbReference>
<dbReference type="AlphaFoldDB" id="A0AAJ7WD35"/>
<dbReference type="PANTHER" id="PTHR46853">
    <property type="entry name" value="METHYLOSOME PROTEIN 50"/>
    <property type="match status" value="1"/>
</dbReference>
<dbReference type="InterPro" id="IPR019775">
    <property type="entry name" value="WD40_repeat_CS"/>
</dbReference>
<dbReference type="Pfam" id="PF00400">
    <property type="entry name" value="WD40"/>
    <property type="match status" value="2"/>
</dbReference>
<keyword evidence="3 5" id="KW-0853">WD repeat</keyword>
<dbReference type="GO" id="GO:0034709">
    <property type="term" value="C:methylosome"/>
    <property type="evidence" value="ECO:0007669"/>
    <property type="project" value="TreeGrafter"/>
</dbReference>
<dbReference type="InterPro" id="IPR052139">
    <property type="entry name" value="Methylosome_Comp_WDR77"/>
</dbReference>
<evidence type="ECO:0000256" key="3">
    <source>
        <dbReference type="ARBA" id="ARBA00022574"/>
    </source>
</evidence>
<sequence length="338" mass="37975">MSFEDQNAMAQVQPNLNAEVYRSMTPADRPPIPDKHLQFISIYNENSAILGGSNMTDRYWSGTVWYYNSIADFDRNKAYLATKTESGVCDAVFLESDKFVIGEDSGALQVLQLTKSSDDSQELQCAGYTCLHDDSLLSLSAFEDKCHVVSGGMDCCIKVWDITELMAIQSFNSAHTDIVTCVDSRPGSLNEFASTSFDSEALLWDTRKSKPALSILKKDVGLTAVNWNPSLSELLSIGTDDGEVIIIDIRKTSPKLLQESRVFPKPIHKLSFNPNSERWEELAVCCDDVTVVVLDMNFSLSVYKDDRHNDFTRDFAWFNNNLYSCSWDNEVLQHVVHP</sequence>
<dbReference type="PANTHER" id="PTHR46853:SF1">
    <property type="entry name" value="METHYLOSOME PROTEIN 50"/>
    <property type="match status" value="1"/>
</dbReference>